<dbReference type="Proteomes" id="UP000008721">
    <property type="component" value="Chromosome"/>
</dbReference>
<dbReference type="InterPro" id="IPR025178">
    <property type="entry name" value="Lnb_N"/>
</dbReference>
<proteinExistence type="predicted"/>
<dbReference type="Pfam" id="PF13387">
    <property type="entry name" value="Lnb_N"/>
    <property type="match status" value="1"/>
</dbReference>
<name>E4U231_SULKY</name>
<protein>
    <submittedName>
        <fullName evidence="5">Uncharacterized protein</fullName>
    </submittedName>
</protein>
<evidence type="ECO:0000259" key="2">
    <source>
        <dbReference type="Pfam" id="PF13387"/>
    </source>
</evidence>
<evidence type="ECO:0000256" key="1">
    <source>
        <dbReference type="SAM" id="SignalP"/>
    </source>
</evidence>
<dbReference type="EMBL" id="CP002355">
    <property type="protein sequence ID" value="ADR34588.1"/>
    <property type="molecule type" value="Genomic_DNA"/>
</dbReference>
<dbReference type="AlphaFoldDB" id="E4U231"/>
<keyword evidence="6" id="KW-1185">Reference proteome</keyword>
<evidence type="ECO:0000313" key="5">
    <source>
        <dbReference type="EMBL" id="ADR34588.1"/>
    </source>
</evidence>
<evidence type="ECO:0000313" key="6">
    <source>
        <dbReference type="Proteomes" id="UP000008721"/>
    </source>
</evidence>
<evidence type="ECO:0000259" key="3">
    <source>
        <dbReference type="Pfam" id="PF25222"/>
    </source>
</evidence>
<accession>E4U231</accession>
<keyword evidence="1" id="KW-0732">Signal</keyword>
<dbReference type="KEGG" id="sku:Sulku_1928"/>
<evidence type="ECO:0000259" key="4">
    <source>
        <dbReference type="Pfam" id="PF25225"/>
    </source>
</evidence>
<reference evidence="5 6" key="1">
    <citation type="journal article" date="2012" name="Stand. Genomic Sci.">
        <title>Complete genome sequence of the sulfur compounds oxidizing chemolithoautotroph Sulfuricurvum kujiense type strain (YK-1(T)).</title>
        <authorList>
            <person name="Han C."/>
            <person name="Kotsyurbenko O."/>
            <person name="Chertkov O."/>
            <person name="Held B."/>
            <person name="Lapidus A."/>
            <person name="Nolan M."/>
            <person name="Lucas S."/>
            <person name="Hammon N."/>
            <person name="Deshpande S."/>
            <person name="Cheng J.F."/>
            <person name="Tapia R."/>
            <person name="Goodwin L.A."/>
            <person name="Pitluck S."/>
            <person name="Liolios K."/>
            <person name="Pagani I."/>
            <person name="Ivanova N."/>
            <person name="Mavromatis K."/>
            <person name="Mikhailova N."/>
            <person name="Pati A."/>
            <person name="Chen A."/>
            <person name="Palaniappan K."/>
            <person name="Land M."/>
            <person name="Hauser L."/>
            <person name="Chang Y.J."/>
            <person name="Jeffries C.D."/>
            <person name="Brambilla E.M."/>
            <person name="Rohde M."/>
            <person name="Spring S."/>
            <person name="Sikorski J."/>
            <person name="Goker M."/>
            <person name="Woyke T."/>
            <person name="Bristow J."/>
            <person name="Eisen J.A."/>
            <person name="Markowitz V."/>
            <person name="Hugenholtz P."/>
            <person name="Kyrpides N.C."/>
            <person name="Klenk H.P."/>
            <person name="Detter J.C."/>
        </authorList>
    </citation>
    <scope>NUCLEOTIDE SEQUENCE [LARGE SCALE GENOMIC DNA]</scope>
    <source>
        <strain evidence="6">ATCC BAA-921 / DSM 16994 / JCM 11577 / YK-1</strain>
    </source>
</reference>
<gene>
    <name evidence="5" type="ordered locus">Sulku_1928</name>
</gene>
<dbReference type="eggNOG" id="ENOG502Z92U">
    <property type="taxonomic scope" value="Bacteria"/>
</dbReference>
<sequence length="600" mass="69093">MLRFFLPFLLLLCALSLSLYAALSDELIAQAHAKKLSETRYWHLLMHTPHQISEVDDPAFFLSPVGKENLSSELDATIRRFSNDINRSNESVFCRFPARRAWIEKELNISFGEGECSEYEALVTKMDPQKVTLVFPSAHINSPASMFGHTFLRIDSSMESKLMSYAINYAAHTDDTNGLLFAYKGLFGGYYGYYSMLPYYEKLKEYRDSESRDVWEYDLNLTRDEVMAMVRHIWELQRMNSWYYFFDENCSYHMLWLAEIARPSVRLRDHFFYHVIPPETVRAFEEEGLVTTKHFRPSKRTKLLAYERALSPQGIHAVRSLGEGNIDTNQTLTDVQDRRYALEAAAELVEYNFIEGKISKELYAQRYHALLSERAALGEGKTLPIPDKSNPDTAHHSARIQITQGWYEKRSPLLIEWRPAFHDLSEDDAGHLLGAQIEFLDTVIGLDRDKVSLEKLTVLSLASIAPVSHFFKPFSWRMKSGWDREYGDDRLSFVTRVGAGAAVGNEQLFGYFLSEPEVRLGFNPDIGLGFSAGGGINWGNRMKSYVESGHIFYLDGVDRSRIILSHLWQWNRSSAVTFSYEASYQLHREDRVKLGANLYF</sequence>
<dbReference type="InterPro" id="IPR057165">
    <property type="entry name" value="DUF7843"/>
</dbReference>
<feature type="domain" description="Lnb N-terminal periplasmic" evidence="2">
    <location>
        <begin position="123"/>
        <end position="284"/>
    </location>
</feature>
<feature type="domain" description="DUF7840" evidence="3">
    <location>
        <begin position="389"/>
        <end position="599"/>
    </location>
</feature>
<feature type="domain" description="DUF7843" evidence="4">
    <location>
        <begin position="34"/>
        <end position="105"/>
    </location>
</feature>
<feature type="signal peptide" evidence="1">
    <location>
        <begin position="1"/>
        <end position="21"/>
    </location>
</feature>
<dbReference type="Pfam" id="PF25225">
    <property type="entry name" value="DUF7843"/>
    <property type="match status" value="1"/>
</dbReference>
<dbReference type="HOGENOM" id="CLU_025316_0_0_7"/>
<dbReference type="InterPro" id="IPR057162">
    <property type="entry name" value="DUF7840"/>
</dbReference>
<feature type="chain" id="PRO_5003187524" evidence="1">
    <location>
        <begin position="22"/>
        <end position="600"/>
    </location>
</feature>
<dbReference type="Pfam" id="PF25222">
    <property type="entry name" value="DUF7840"/>
    <property type="match status" value="1"/>
</dbReference>
<dbReference type="STRING" id="709032.Sulku_1928"/>
<organism evidence="5 6">
    <name type="scientific">Sulfuricurvum kujiense (strain ATCC BAA-921 / DSM 16994 / JCM 11577 / YK-1)</name>
    <dbReference type="NCBI Taxonomy" id="709032"/>
    <lineage>
        <taxon>Bacteria</taxon>
        <taxon>Pseudomonadati</taxon>
        <taxon>Campylobacterota</taxon>
        <taxon>Epsilonproteobacteria</taxon>
        <taxon>Campylobacterales</taxon>
        <taxon>Sulfurimonadaceae</taxon>
        <taxon>Sulfuricurvum</taxon>
    </lineage>
</organism>
<dbReference type="OrthoDB" id="9759948at2"/>